<dbReference type="Gene3D" id="3.20.20.80">
    <property type="entry name" value="Glycosidases"/>
    <property type="match status" value="1"/>
</dbReference>
<comment type="caution">
    <text evidence="1">The sequence shown here is derived from an EMBL/GenBank/DDBJ whole genome shotgun (WGS) entry which is preliminary data.</text>
</comment>
<proteinExistence type="predicted"/>
<gene>
    <name evidence="1" type="ORF">PR048_021084</name>
</gene>
<organism evidence="1 2">
    <name type="scientific">Dryococelus australis</name>
    <dbReference type="NCBI Taxonomy" id="614101"/>
    <lineage>
        <taxon>Eukaryota</taxon>
        <taxon>Metazoa</taxon>
        <taxon>Ecdysozoa</taxon>
        <taxon>Arthropoda</taxon>
        <taxon>Hexapoda</taxon>
        <taxon>Insecta</taxon>
        <taxon>Pterygota</taxon>
        <taxon>Neoptera</taxon>
        <taxon>Polyneoptera</taxon>
        <taxon>Phasmatodea</taxon>
        <taxon>Verophasmatodea</taxon>
        <taxon>Anareolatae</taxon>
        <taxon>Phasmatidae</taxon>
        <taxon>Eurycanthinae</taxon>
        <taxon>Dryococelus</taxon>
    </lineage>
</organism>
<sequence>MGYFDDCGVIQHGRCAVTSQSTSKLHTIDIVKKYAALHYQYSDHIIELAQNVTKYGTPMNPPIWWIDPENTEAQAVNDGKCNLHVSI</sequence>
<evidence type="ECO:0000313" key="2">
    <source>
        <dbReference type="Proteomes" id="UP001159363"/>
    </source>
</evidence>
<dbReference type="EMBL" id="JARBHB010000008">
    <property type="protein sequence ID" value="KAJ8876639.1"/>
    <property type="molecule type" value="Genomic_DNA"/>
</dbReference>
<protein>
    <submittedName>
        <fullName evidence="1">Uncharacterized protein</fullName>
    </submittedName>
</protein>
<name>A0ABQ9GX85_9NEOP</name>
<accession>A0ABQ9GX85</accession>
<reference evidence="1 2" key="1">
    <citation type="submission" date="2023-02" db="EMBL/GenBank/DDBJ databases">
        <title>LHISI_Scaffold_Assembly.</title>
        <authorList>
            <person name="Stuart O.P."/>
            <person name="Cleave R."/>
            <person name="Magrath M.J.L."/>
            <person name="Mikheyev A.S."/>
        </authorList>
    </citation>
    <scope>NUCLEOTIDE SEQUENCE [LARGE SCALE GENOMIC DNA]</scope>
    <source>
        <strain evidence="1">Daus_M_001</strain>
        <tissue evidence="1">Leg muscle</tissue>
    </source>
</reference>
<evidence type="ECO:0000313" key="1">
    <source>
        <dbReference type="EMBL" id="KAJ8876639.1"/>
    </source>
</evidence>
<keyword evidence="2" id="KW-1185">Reference proteome</keyword>
<dbReference type="Proteomes" id="UP001159363">
    <property type="component" value="Chromosome 7"/>
</dbReference>